<dbReference type="Proteomes" id="UP001153269">
    <property type="component" value="Unassembled WGS sequence"/>
</dbReference>
<evidence type="ECO:0000313" key="2">
    <source>
        <dbReference type="EMBL" id="CAB1419397.1"/>
    </source>
</evidence>
<feature type="region of interest" description="Disordered" evidence="1">
    <location>
        <begin position="273"/>
        <end position="311"/>
    </location>
</feature>
<gene>
    <name evidence="2" type="ORF">PLEPLA_LOCUS7228</name>
</gene>
<dbReference type="InterPro" id="IPR052112">
    <property type="entry name" value="EGFR_SigReg_Kinase"/>
</dbReference>
<feature type="compositionally biased region" description="Polar residues" evidence="1">
    <location>
        <begin position="327"/>
        <end position="338"/>
    </location>
</feature>
<accession>A0A9N7TVA7</accession>
<protein>
    <recommendedName>
        <fullName evidence="4">ERBB receptor feedback inhibitor 1</fullName>
    </recommendedName>
</protein>
<name>A0A9N7TVA7_PLEPL</name>
<feature type="compositionally biased region" description="Pro residues" evidence="1">
    <location>
        <begin position="370"/>
        <end position="384"/>
    </location>
</feature>
<organism evidence="2 3">
    <name type="scientific">Pleuronectes platessa</name>
    <name type="common">European plaice</name>
    <dbReference type="NCBI Taxonomy" id="8262"/>
    <lineage>
        <taxon>Eukaryota</taxon>
        <taxon>Metazoa</taxon>
        <taxon>Chordata</taxon>
        <taxon>Craniata</taxon>
        <taxon>Vertebrata</taxon>
        <taxon>Euteleostomi</taxon>
        <taxon>Actinopterygii</taxon>
        <taxon>Neopterygii</taxon>
        <taxon>Teleostei</taxon>
        <taxon>Neoteleostei</taxon>
        <taxon>Acanthomorphata</taxon>
        <taxon>Carangaria</taxon>
        <taxon>Pleuronectiformes</taxon>
        <taxon>Pleuronectoidei</taxon>
        <taxon>Pleuronectidae</taxon>
        <taxon>Pleuronectes</taxon>
    </lineage>
</organism>
<evidence type="ECO:0008006" key="4">
    <source>
        <dbReference type="Google" id="ProtNLM"/>
    </source>
</evidence>
<dbReference type="PANTHER" id="PTHR14254:SF5">
    <property type="entry name" value="ERBB RECEPTOR FEEDBACK INHIBITOR 1"/>
    <property type="match status" value="1"/>
</dbReference>
<comment type="caution">
    <text evidence="2">The sequence shown here is derived from an EMBL/GenBank/DDBJ whole genome shotgun (WGS) entry which is preliminary data.</text>
</comment>
<feature type="compositionally biased region" description="Basic and acidic residues" evidence="1">
    <location>
        <begin position="458"/>
        <end position="467"/>
    </location>
</feature>
<reference evidence="2" key="1">
    <citation type="submission" date="2020-03" db="EMBL/GenBank/DDBJ databases">
        <authorList>
            <person name="Weist P."/>
        </authorList>
    </citation>
    <scope>NUCLEOTIDE SEQUENCE</scope>
</reference>
<evidence type="ECO:0000313" key="3">
    <source>
        <dbReference type="Proteomes" id="UP001153269"/>
    </source>
</evidence>
<sequence length="477" mass="52960">MMELEYVRETKREHTVVFPKDILYVGHEDTAGLTPPPSHPDAIRCYRDMTTQSHARGGCFGTWAPSDLESVPTHTDRQRLHRRTRAAAAALRDGGVTRFFTNEEKHCWGQEGLNSVCSGLSADMEPNLTELQQQQMDKEFKSNISGLQSPFYSDTYCLMSDNLLRTHDGDQVVPSSQRRQVSGGFQRGPKPLPPLPDPEELMLDEAADNEVEFFTSDRRRLLPKSCPKAITRGSNRESGQVNHAYQERLVEPVPAGGAGIGSMAFSWPGREDRPTGRGGFGANNLAPAPHREEHQHVASAAGDSLCSKQSDPHQSARFRFSFSGQAFQPHSSTATCSTDKPLIPPRIPIPRKPPTLVKTVSANEEDRPPRIPPRVPLVPPCPPRTPSPKRLPIYINGVMPATQSFAANPKYVSKAVQRHHSERSPPVAQSTPCIVPILKDGRQASATHYILLPPGRPPRTDRRERVLGETSRMWQNR</sequence>
<feature type="region of interest" description="Disordered" evidence="1">
    <location>
        <begin position="173"/>
        <end position="195"/>
    </location>
</feature>
<keyword evidence="3" id="KW-1185">Reference proteome</keyword>
<dbReference type="EMBL" id="CADEAL010000388">
    <property type="protein sequence ID" value="CAB1419397.1"/>
    <property type="molecule type" value="Genomic_DNA"/>
</dbReference>
<feature type="compositionally biased region" description="Pro residues" evidence="1">
    <location>
        <begin position="342"/>
        <end position="353"/>
    </location>
</feature>
<dbReference type="GO" id="GO:0045616">
    <property type="term" value="P:regulation of keratinocyte differentiation"/>
    <property type="evidence" value="ECO:0007669"/>
    <property type="project" value="TreeGrafter"/>
</dbReference>
<proteinExistence type="predicted"/>
<feature type="region of interest" description="Disordered" evidence="1">
    <location>
        <begin position="453"/>
        <end position="477"/>
    </location>
</feature>
<evidence type="ECO:0000256" key="1">
    <source>
        <dbReference type="SAM" id="MobiDB-lite"/>
    </source>
</evidence>
<dbReference type="PANTHER" id="PTHR14254">
    <property type="entry name" value="GENE 33 POLYPEPTIDE"/>
    <property type="match status" value="1"/>
</dbReference>
<feature type="region of interest" description="Disordered" evidence="1">
    <location>
        <begin position="327"/>
        <end position="384"/>
    </location>
</feature>
<dbReference type="AlphaFoldDB" id="A0A9N7TVA7"/>
<dbReference type="GO" id="GO:0042059">
    <property type="term" value="P:negative regulation of epidermal growth factor receptor signaling pathway"/>
    <property type="evidence" value="ECO:0007669"/>
    <property type="project" value="TreeGrafter"/>
</dbReference>